<keyword evidence="3" id="KW-1185">Reference proteome</keyword>
<evidence type="ECO:0000313" key="2">
    <source>
        <dbReference type="EMBL" id="EMA37775.1"/>
    </source>
</evidence>
<protein>
    <submittedName>
        <fullName evidence="2">Uncharacterized protein</fullName>
    </submittedName>
</protein>
<proteinExistence type="predicted"/>
<feature type="transmembrane region" description="Helical" evidence="1">
    <location>
        <begin position="42"/>
        <end position="62"/>
    </location>
</feature>
<comment type="caution">
    <text evidence="2">The sequence shown here is derived from an EMBL/GenBank/DDBJ whole genome shotgun (WGS) entry which is preliminary data.</text>
</comment>
<reference evidence="2 3" key="1">
    <citation type="journal article" date="2014" name="PLoS Genet.">
        <title>Phylogenetically driven sequencing of extremely halophilic archaea reveals strategies for static and dynamic osmo-response.</title>
        <authorList>
            <person name="Becker E.A."/>
            <person name="Seitzer P.M."/>
            <person name="Tritt A."/>
            <person name="Larsen D."/>
            <person name="Krusor M."/>
            <person name="Yao A.I."/>
            <person name="Wu D."/>
            <person name="Madern D."/>
            <person name="Eisen J.A."/>
            <person name="Darling A.E."/>
            <person name="Facciotti M.T."/>
        </authorList>
    </citation>
    <scope>NUCLEOTIDE SEQUENCE [LARGE SCALE GENOMIC DNA]</scope>
    <source>
        <strain evidence="2 3">100A6</strain>
    </source>
</reference>
<organism evidence="2 3">
    <name type="scientific">Halococcus hamelinensis 100A6</name>
    <dbReference type="NCBI Taxonomy" id="1132509"/>
    <lineage>
        <taxon>Archaea</taxon>
        <taxon>Methanobacteriati</taxon>
        <taxon>Methanobacteriota</taxon>
        <taxon>Stenosarchaea group</taxon>
        <taxon>Halobacteria</taxon>
        <taxon>Halobacteriales</taxon>
        <taxon>Halococcaceae</taxon>
        <taxon>Halococcus</taxon>
    </lineage>
</organism>
<dbReference type="EMBL" id="AOMB01000033">
    <property type="protein sequence ID" value="EMA37775.1"/>
    <property type="molecule type" value="Genomic_DNA"/>
</dbReference>
<keyword evidence="1" id="KW-1133">Transmembrane helix</keyword>
<feature type="transmembrane region" description="Helical" evidence="1">
    <location>
        <begin position="74"/>
        <end position="96"/>
    </location>
</feature>
<name>M0M064_9EURY</name>
<dbReference type="PATRIC" id="fig|1132509.6.peg.2846"/>
<accession>M0M064</accession>
<gene>
    <name evidence="2" type="ORF">C447_12405</name>
</gene>
<dbReference type="RefSeq" id="WP_007694311.1">
    <property type="nucleotide sequence ID" value="NZ_AJRK01000020.1"/>
</dbReference>
<dbReference type="Proteomes" id="UP000011566">
    <property type="component" value="Unassembled WGS sequence"/>
</dbReference>
<dbReference type="AlphaFoldDB" id="M0M064"/>
<dbReference type="OrthoDB" id="216064at2157"/>
<keyword evidence="1" id="KW-0472">Membrane</keyword>
<evidence type="ECO:0000256" key="1">
    <source>
        <dbReference type="SAM" id="Phobius"/>
    </source>
</evidence>
<evidence type="ECO:0000313" key="3">
    <source>
        <dbReference type="Proteomes" id="UP000011566"/>
    </source>
</evidence>
<feature type="transmembrane region" description="Helical" evidence="1">
    <location>
        <begin position="12"/>
        <end position="36"/>
    </location>
</feature>
<keyword evidence="1" id="KW-0812">Transmembrane</keyword>
<sequence length="99" mass="10451">MATVVERLPIEPLYLWAGLTGLTGLAVLMSSTVSLLAGVGYFFHWLMILAGLSMILGMAWAVRHPDSTDVSTSGYQLGFLVVCAVVVVGASLQQILALA</sequence>